<evidence type="ECO:0000313" key="1">
    <source>
        <dbReference type="EMBL" id="GAA3008419.1"/>
    </source>
</evidence>
<protein>
    <submittedName>
        <fullName evidence="1">NAD(P)H-binding protein</fullName>
    </submittedName>
</protein>
<dbReference type="PANTHER" id="PTHR43162:SF1">
    <property type="entry name" value="PRESTALK A DIFFERENTIATION PROTEIN A"/>
    <property type="match status" value="1"/>
</dbReference>
<gene>
    <name evidence="1" type="ORF">GCM10017559_33480</name>
</gene>
<dbReference type="Proteomes" id="UP001499930">
    <property type="component" value="Unassembled WGS sequence"/>
</dbReference>
<accession>A0ABN3XYL3</accession>
<dbReference type="EMBL" id="BAAAWD010000007">
    <property type="protein sequence ID" value="GAA3008419.1"/>
    <property type="molecule type" value="Genomic_DNA"/>
</dbReference>
<proteinExistence type="predicted"/>
<reference evidence="2" key="1">
    <citation type="journal article" date="2019" name="Int. J. Syst. Evol. Microbiol.">
        <title>The Global Catalogue of Microorganisms (GCM) 10K type strain sequencing project: providing services to taxonomists for standard genome sequencing and annotation.</title>
        <authorList>
            <consortium name="The Broad Institute Genomics Platform"/>
            <consortium name="The Broad Institute Genome Sequencing Center for Infectious Disease"/>
            <person name="Wu L."/>
            <person name="Ma J."/>
        </authorList>
    </citation>
    <scope>NUCLEOTIDE SEQUENCE [LARGE SCALE GENOMIC DNA]</scope>
    <source>
        <strain evidence="2">JCM 3106</strain>
    </source>
</reference>
<dbReference type="PANTHER" id="PTHR43162">
    <property type="match status" value="1"/>
</dbReference>
<comment type="caution">
    <text evidence="1">The sequence shown here is derived from an EMBL/GenBank/DDBJ whole genome shotgun (WGS) entry which is preliminary data.</text>
</comment>
<evidence type="ECO:0000313" key="2">
    <source>
        <dbReference type="Proteomes" id="UP001499930"/>
    </source>
</evidence>
<organism evidence="1 2">
    <name type="scientific">Streptosporangium longisporum</name>
    <dbReference type="NCBI Taxonomy" id="46187"/>
    <lineage>
        <taxon>Bacteria</taxon>
        <taxon>Bacillati</taxon>
        <taxon>Actinomycetota</taxon>
        <taxon>Actinomycetes</taxon>
        <taxon>Streptosporangiales</taxon>
        <taxon>Streptosporangiaceae</taxon>
        <taxon>Streptosporangium</taxon>
    </lineage>
</organism>
<sequence>MYVLLPERTGMPESFMPEAYRTGVRRVVLHSDRGVDIMNVTPLQEAERQVRESRCDWTIVRPDWFDQNFETFFRDSVVDGRLCVPIGSTRQGFVDAGDIAAVAARVLTREDHVGRILPLTGPEALSFPEALDRIRDAGGPAVHFDGTPDAYRESLGAEGVPEEVIDTMIENFASLAAQGDTEPTGVVEEILGRPGKDFAAYAREAVAAGVWKRP</sequence>
<dbReference type="Gene3D" id="3.90.25.10">
    <property type="entry name" value="UDP-galactose 4-epimerase, domain 1"/>
    <property type="match status" value="1"/>
</dbReference>
<dbReference type="Gene3D" id="3.40.50.720">
    <property type="entry name" value="NAD(P)-binding Rossmann-like Domain"/>
    <property type="match status" value="1"/>
</dbReference>
<dbReference type="InterPro" id="IPR051604">
    <property type="entry name" value="Ergot_Alk_Oxidoreductase"/>
</dbReference>
<dbReference type="InterPro" id="IPR036291">
    <property type="entry name" value="NAD(P)-bd_dom_sf"/>
</dbReference>
<dbReference type="SUPFAM" id="SSF51735">
    <property type="entry name" value="NAD(P)-binding Rossmann-fold domains"/>
    <property type="match status" value="1"/>
</dbReference>
<name>A0ABN3XYL3_9ACTN</name>
<keyword evidence="2" id="KW-1185">Reference proteome</keyword>